<evidence type="ECO:0000313" key="4">
    <source>
        <dbReference type="Proteomes" id="UP001629214"/>
    </source>
</evidence>
<feature type="region of interest" description="Disordered" evidence="1">
    <location>
        <begin position="38"/>
        <end position="74"/>
    </location>
</feature>
<evidence type="ECO:0000256" key="1">
    <source>
        <dbReference type="SAM" id="MobiDB-lite"/>
    </source>
</evidence>
<comment type="caution">
    <text evidence="3">The sequence shown here is derived from an EMBL/GenBank/DDBJ whole genome shotgun (WGS) entry which is preliminary data.</text>
</comment>
<evidence type="ECO:0000313" key="3">
    <source>
        <dbReference type="EMBL" id="MFL9877538.1"/>
    </source>
</evidence>
<evidence type="ECO:0000256" key="2">
    <source>
        <dbReference type="SAM" id="SignalP"/>
    </source>
</evidence>
<keyword evidence="4" id="KW-1185">Reference proteome</keyword>
<keyword evidence="2" id="KW-0732">Signal</keyword>
<feature type="compositionally biased region" description="Low complexity" evidence="1">
    <location>
        <begin position="43"/>
        <end position="52"/>
    </location>
</feature>
<protein>
    <recommendedName>
        <fullName evidence="5">Membrane-bound lysozyme inhibitor of c-type lysozyme MliC</fullName>
    </recommendedName>
</protein>
<feature type="signal peptide" evidence="2">
    <location>
        <begin position="1"/>
        <end position="24"/>
    </location>
</feature>
<organism evidence="3 4">
    <name type="scientific">Herbaspirillum rhizosphaerae</name>
    <dbReference type="NCBI Taxonomy" id="346179"/>
    <lineage>
        <taxon>Bacteria</taxon>
        <taxon>Pseudomonadati</taxon>
        <taxon>Pseudomonadota</taxon>
        <taxon>Betaproteobacteria</taxon>
        <taxon>Burkholderiales</taxon>
        <taxon>Oxalobacteraceae</taxon>
        <taxon>Herbaspirillum</taxon>
    </lineage>
</organism>
<dbReference type="EMBL" id="JAQQFR010000002">
    <property type="protein sequence ID" value="MFL9877538.1"/>
    <property type="molecule type" value="Genomic_DNA"/>
</dbReference>
<feature type="chain" id="PRO_5046442127" description="Membrane-bound lysozyme inhibitor of c-type lysozyme MliC" evidence="2">
    <location>
        <begin position="25"/>
        <end position="168"/>
    </location>
</feature>
<dbReference type="Proteomes" id="UP001629214">
    <property type="component" value="Unassembled WGS sequence"/>
</dbReference>
<accession>A0ABW8Z3V2</accession>
<gene>
    <name evidence="3" type="ORF">PQR63_04045</name>
</gene>
<sequence>MKKYLTALTLVSALFAVGMPQAFAETAPATTKAKKTVKKKAPAKAAAAPVEKMPLSSDADDDENEPEIGGTKSADFNCEMGNKLTIYKNDDDDKHIAIRWNKRVNRLTRVVTTTGANRFENRKVGLVWIGIPAKGILLDSKKGQQLANECKNVELPTAQAPAAAAPKS</sequence>
<name>A0ABW8Z3V2_9BURK</name>
<proteinExistence type="predicted"/>
<dbReference type="RefSeq" id="WP_408165847.1">
    <property type="nucleotide sequence ID" value="NZ_JAQQFR010000002.1"/>
</dbReference>
<reference evidence="3 4" key="1">
    <citation type="journal article" date="2024" name="Chem. Sci.">
        <title>Discovery of megapolipeptins by genome mining of a Burkholderiales bacteria collection.</title>
        <authorList>
            <person name="Paulo B.S."/>
            <person name="Recchia M.J.J."/>
            <person name="Lee S."/>
            <person name="Fergusson C.H."/>
            <person name="Romanowski S.B."/>
            <person name="Hernandez A."/>
            <person name="Krull N."/>
            <person name="Liu D.Y."/>
            <person name="Cavanagh H."/>
            <person name="Bos A."/>
            <person name="Gray C.A."/>
            <person name="Murphy B.T."/>
            <person name="Linington R.G."/>
            <person name="Eustaquio A.S."/>
        </authorList>
    </citation>
    <scope>NUCLEOTIDE SEQUENCE [LARGE SCALE GENOMIC DNA]</scope>
    <source>
        <strain evidence="3 4">RL21-008-BIB-B</strain>
    </source>
</reference>
<evidence type="ECO:0008006" key="5">
    <source>
        <dbReference type="Google" id="ProtNLM"/>
    </source>
</evidence>